<evidence type="ECO:0000313" key="1">
    <source>
        <dbReference type="EMBL" id="QHU17911.1"/>
    </source>
</evidence>
<proteinExistence type="predicted"/>
<sequence>MNQNPMVMQDARFITDYVPNGMLEKNIQSYLHIETNEDYRKHLTNNARKIMNVNQQAGLRYNVEMKFNVVSDTKQGPYLYRSIQDNIVPQGYETNETKQMYLSRVQLNDLKFNQYKKMNI</sequence>
<dbReference type="AlphaFoldDB" id="A0A6C0KL61"/>
<organism evidence="1">
    <name type="scientific">viral metagenome</name>
    <dbReference type="NCBI Taxonomy" id="1070528"/>
    <lineage>
        <taxon>unclassified sequences</taxon>
        <taxon>metagenomes</taxon>
        <taxon>organismal metagenomes</taxon>
    </lineage>
</organism>
<reference evidence="1" key="1">
    <citation type="journal article" date="2020" name="Nature">
        <title>Giant virus diversity and host interactions through global metagenomics.</title>
        <authorList>
            <person name="Schulz F."/>
            <person name="Roux S."/>
            <person name="Paez-Espino D."/>
            <person name="Jungbluth S."/>
            <person name="Walsh D.A."/>
            <person name="Denef V.J."/>
            <person name="McMahon K.D."/>
            <person name="Konstantinidis K.T."/>
            <person name="Eloe-Fadrosh E.A."/>
            <person name="Kyrpides N.C."/>
            <person name="Woyke T."/>
        </authorList>
    </citation>
    <scope>NUCLEOTIDE SEQUENCE</scope>
    <source>
        <strain evidence="1">GVMAG-S-3300012919-55</strain>
    </source>
</reference>
<dbReference type="EMBL" id="MN740919">
    <property type="protein sequence ID" value="QHU17911.1"/>
    <property type="molecule type" value="Genomic_DNA"/>
</dbReference>
<protein>
    <submittedName>
        <fullName evidence="1">Uncharacterized protein</fullName>
    </submittedName>
</protein>
<name>A0A6C0KL61_9ZZZZ</name>
<accession>A0A6C0KL61</accession>